<protein>
    <recommendedName>
        <fullName evidence="1">N-acetyltransferase domain-containing protein</fullName>
    </recommendedName>
</protein>
<dbReference type="Gene3D" id="3.40.630.30">
    <property type="match status" value="1"/>
</dbReference>
<sequence length="233" mass="25389">MLSTPVSAELLWNSAFTLTHTLSLESPLVSPNYEPKIPGFSFPPNFTVPTRRLQISPFNPTSPTHCAFLVQLWNTDDFISSCGKTGITTPEKAYSFLQGRVSEHYSYHGDGMFLVSRQTDDGVKPIGTVSLTRGIPPGPLHLAPDIRFAMLPEECRKGYATEAANALLEYANKNLGVGTMFGFCSPANQWGRGALETIGMECRGVKPLKVFGGEDSAVYGFPGTSDDLIYNLD</sequence>
<proteinExistence type="predicted"/>
<feature type="domain" description="N-acetyltransferase" evidence="1">
    <location>
        <begin position="60"/>
        <end position="201"/>
    </location>
</feature>
<dbReference type="GO" id="GO:0016747">
    <property type="term" value="F:acyltransferase activity, transferring groups other than amino-acyl groups"/>
    <property type="evidence" value="ECO:0007669"/>
    <property type="project" value="InterPro"/>
</dbReference>
<dbReference type="PANTHER" id="PTHR43792">
    <property type="entry name" value="GNAT FAMILY, PUTATIVE (AFU_ORTHOLOGUE AFUA_3G00765)-RELATED-RELATED"/>
    <property type="match status" value="1"/>
</dbReference>
<gene>
    <name evidence="2" type="ORF">PNAL_LOCUS7883</name>
</gene>
<name>A0A9W4I4A6_PENNA</name>
<accession>A0A9W4I4A6</accession>
<evidence type="ECO:0000313" key="3">
    <source>
        <dbReference type="Proteomes" id="UP001153461"/>
    </source>
</evidence>
<evidence type="ECO:0000259" key="1">
    <source>
        <dbReference type="Pfam" id="PF13302"/>
    </source>
</evidence>
<dbReference type="AlphaFoldDB" id="A0A9W4I4A6"/>
<dbReference type="OrthoDB" id="630895at2759"/>
<dbReference type="InterPro" id="IPR016181">
    <property type="entry name" value="Acyl_CoA_acyltransferase"/>
</dbReference>
<dbReference type="InterPro" id="IPR051531">
    <property type="entry name" value="N-acetyltransferase"/>
</dbReference>
<dbReference type="InterPro" id="IPR000182">
    <property type="entry name" value="GNAT_dom"/>
</dbReference>
<dbReference type="PANTHER" id="PTHR43792:SF16">
    <property type="entry name" value="N-ACETYLTRANSFERASE DOMAIN-CONTAINING PROTEIN"/>
    <property type="match status" value="1"/>
</dbReference>
<reference evidence="2" key="1">
    <citation type="submission" date="2021-07" db="EMBL/GenBank/DDBJ databases">
        <authorList>
            <person name="Branca A.L. A."/>
        </authorList>
    </citation>
    <scope>NUCLEOTIDE SEQUENCE</scope>
</reference>
<dbReference type="EMBL" id="CAJVNV010000488">
    <property type="protein sequence ID" value="CAG8214816.1"/>
    <property type="molecule type" value="Genomic_DNA"/>
</dbReference>
<comment type="caution">
    <text evidence="2">The sequence shown here is derived from an EMBL/GenBank/DDBJ whole genome shotgun (WGS) entry which is preliminary data.</text>
</comment>
<dbReference type="Proteomes" id="UP001153461">
    <property type="component" value="Unassembled WGS sequence"/>
</dbReference>
<evidence type="ECO:0000313" key="2">
    <source>
        <dbReference type="EMBL" id="CAG8214816.1"/>
    </source>
</evidence>
<dbReference type="SUPFAM" id="SSF55729">
    <property type="entry name" value="Acyl-CoA N-acyltransferases (Nat)"/>
    <property type="match status" value="1"/>
</dbReference>
<dbReference type="Pfam" id="PF13302">
    <property type="entry name" value="Acetyltransf_3"/>
    <property type="match status" value="1"/>
</dbReference>
<organism evidence="2 3">
    <name type="scientific">Penicillium nalgiovense</name>
    <dbReference type="NCBI Taxonomy" id="60175"/>
    <lineage>
        <taxon>Eukaryota</taxon>
        <taxon>Fungi</taxon>
        <taxon>Dikarya</taxon>
        <taxon>Ascomycota</taxon>
        <taxon>Pezizomycotina</taxon>
        <taxon>Eurotiomycetes</taxon>
        <taxon>Eurotiomycetidae</taxon>
        <taxon>Eurotiales</taxon>
        <taxon>Aspergillaceae</taxon>
        <taxon>Penicillium</taxon>
    </lineage>
</organism>